<accession>A0A2S2R4E7</accession>
<feature type="signal peptide" evidence="2">
    <location>
        <begin position="1"/>
        <end position="18"/>
    </location>
</feature>
<evidence type="ECO:0000313" key="3">
    <source>
        <dbReference type="EMBL" id="MBY84907.1"/>
    </source>
</evidence>
<feature type="chain" id="PRO_5044579357" evidence="2">
    <location>
        <begin position="19"/>
        <end position="170"/>
    </location>
</feature>
<proteinExistence type="predicted"/>
<sequence>MFKYAIVVAAMAVSASLAVSVAERKEPTAEASRVVAHQHHAPENYAYVSAEAAGSPLSSGHGVAEFGLAGLLDIISLPKKYLGAAIAVVVAKLKTLDARKLLKGALLAALITVLGAVAAVSVAGLVSLVTGICAIAPYLRFFMGGIGGGSGGHLSETNIDTIGNFVLGAF</sequence>
<name>A0A2S2R4E7_9HEMI</name>
<dbReference type="OrthoDB" id="6629936at2759"/>
<evidence type="ECO:0000313" key="5">
    <source>
        <dbReference type="RefSeq" id="XP_025420749.1"/>
    </source>
</evidence>
<keyword evidence="1" id="KW-0812">Transmembrane</keyword>
<keyword evidence="1" id="KW-1133">Transmembrane helix</keyword>
<dbReference type="Proteomes" id="UP000694846">
    <property type="component" value="Unplaced"/>
</dbReference>
<dbReference type="EMBL" id="GGMS01015704">
    <property type="protein sequence ID" value="MBY84907.1"/>
    <property type="molecule type" value="Transcribed_RNA"/>
</dbReference>
<evidence type="ECO:0000313" key="4">
    <source>
        <dbReference type="Proteomes" id="UP000694846"/>
    </source>
</evidence>
<protein>
    <submittedName>
        <fullName evidence="5">Uncharacterized protein LOC112690863</fullName>
    </submittedName>
</protein>
<dbReference type="GeneID" id="112690863"/>
<keyword evidence="2" id="KW-0732">Signal</keyword>
<dbReference type="AlphaFoldDB" id="A0A2S2R4E7"/>
<evidence type="ECO:0000256" key="2">
    <source>
        <dbReference type="SAM" id="SignalP"/>
    </source>
</evidence>
<reference evidence="3" key="1">
    <citation type="submission" date="2018-04" db="EMBL/GenBank/DDBJ databases">
        <title>Transcriptome assembly of Sipha flava.</title>
        <authorList>
            <person name="Scully E.D."/>
            <person name="Geib S.M."/>
            <person name="Palmer N.A."/>
            <person name="Koch K."/>
            <person name="Bradshaw J."/>
            <person name="Heng-Moss T."/>
            <person name="Sarath G."/>
        </authorList>
    </citation>
    <scope>NUCLEOTIDE SEQUENCE</scope>
</reference>
<keyword evidence="4" id="KW-1185">Reference proteome</keyword>
<dbReference type="RefSeq" id="XP_025420749.1">
    <property type="nucleotide sequence ID" value="XM_025564964.1"/>
</dbReference>
<keyword evidence="1" id="KW-0472">Membrane</keyword>
<gene>
    <name evidence="5" type="primary">LOC112690863</name>
    <name evidence="3" type="ORF">g.69012</name>
</gene>
<feature type="transmembrane region" description="Helical" evidence="1">
    <location>
        <begin position="106"/>
        <end position="139"/>
    </location>
</feature>
<feature type="non-terminal residue" evidence="3">
    <location>
        <position position="170"/>
    </location>
</feature>
<reference evidence="5" key="2">
    <citation type="submission" date="2025-04" db="UniProtKB">
        <authorList>
            <consortium name="RefSeq"/>
        </authorList>
    </citation>
    <scope>IDENTIFICATION</scope>
</reference>
<organism evidence="3">
    <name type="scientific">Sipha flava</name>
    <name type="common">yellow sugarcane aphid</name>
    <dbReference type="NCBI Taxonomy" id="143950"/>
    <lineage>
        <taxon>Eukaryota</taxon>
        <taxon>Metazoa</taxon>
        <taxon>Ecdysozoa</taxon>
        <taxon>Arthropoda</taxon>
        <taxon>Hexapoda</taxon>
        <taxon>Insecta</taxon>
        <taxon>Pterygota</taxon>
        <taxon>Neoptera</taxon>
        <taxon>Paraneoptera</taxon>
        <taxon>Hemiptera</taxon>
        <taxon>Sternorrhyncha</taxon>
        <taxon>Aphidomorpha</taxon>
        <taxon>Aphidoidea</taxon>
        <taxon>Aphididae</taxon>
        <taxon>Sipha</taxon>
    </lineage>
</organism>
<evidence type="ECO:0000256" key="1">
    <source>
        <dbReference type="SAM" id="Phobius"/>
    </source>
</evidence>